<feature type="domain" description="MSP" evidence="1">
    <location>
        <begin position="2"/>
        <end position="112"/>
    </location>
</feature>
<evidence type="ECO:0000259" key="1">
    <source>
        <dbReference type="PROSITE" id="PS50202"/>
    </source>
</evidence>
<dbReference type="InterPro" id="IPR008962">
    <property type="entry name" value="PapD-like_sf"/>
</dbReference>
<dbReference type="InterPro" id="IPR013783">
    <property type="entry name" value="Ig-like_fold"/>
</dbReference>
<organism evidence="2 3">
    <name type="scientific">Pristionchus fissidentatus</name>
    <dbReference type="NCBI Taxonomy" id="1538716"/>
    <lineage>
        <taxon>Eukaryota</taxon>
        <taxon>Metazoa</taxon>
        <taxon>Ecdysozoa</taxon>
        <taxon>Nematoda</taxon>
        <taxon>Chromadorea</taxon>
        <taxon>Rhabditida</taxon>
        <taxon>Rhabditina</taxon>
        <taxon>Diplogasteromorpha</taxon>
        <taxon>Diplogasteroidea</taxon>
        <taxon>Neodiplogasteridae</taxon>
        <taxon>Pristionchus</taxon>
    </lineage>
</organism>
<dbReference type="InterPro" id="IPR000535">
    <property type="entry name" value="MSP_dom"/>
</dbReference>
<dbReference type="PANTHER" id="PTHR22947">
    <property type="entry name" value="MAJOR SPERM PROTEIN"/>
    <property type="match status" value="1"/>
</dbReference>
<accession>A0AAV5VHW9</accession>
<proteinExistence type="predicted"/>
<reference evidence="2" key="1">
    <citation type="submission" date="2023-10" db="EMBL/GenBank/DDBJ databases">
        <title>Genome assembly of Pristionchus species.</title>
        <authorList>
            <person name="Yoshida K."/>
            <person name="Sommer R.J."/>
        </authorList>
    </citation>
    <scope>NUCLEOTIDE SEQUENCE</scope>
    <source>
        <strain evidence="2">RS5133</strain>
    </source>
</reference>
<dbReference type="Gene3D" id="2.60.40.10">
    <property type="entry name" value="Immunoglobulins"/>
    <property type="match status" value="1"/>
</dbReference>
<evidence type="ECO:0000313" key="3">
    <source>
        <dbReference type="Proteomes" id="UP001432322"/>
    </source>
</evidence>
<evidence type="ECO:0000313" key="2">
    <source>
        <dbReference type="EMBL" id="GMT18933.1"/>
    </source>
</evidence>
<dbReference type="InterPro" id="IPR051774">
    <property type="entry name" value="Sperm-specific_class_P"/>
</dbReference>
<keyword evidence="3" id="KW-1185">Reference proteome</keyword>
<dbReference type="AlphaFoldDB" id="A0AAV5VHW9"/>
<dbReference type="PANTHER" id="PTHR22947:SF3">
    <property type="entry name" value="MSP DOMAIN-CONTAINING PROTEIN-RELATED"/>
    <property type="match status" value="1"/>
</dbReference>
<gene>
    <name evidence="2" type="ORF">PFISCL1PPCAC_10230</name>
</gene>
<dbReference type="SUPFAM" id="SSF49354">
    <property type="entry name" value="PapD-like"/>
    <property type="match status" value="1"/>
</dbReference>
<comment type="caution">
    <text evidence="2">The sequence shown here is derived from an EMBL/GenBank/DDBJ whole genome shotgun (WGS) entry which is preliminary data.</text>
</comment>
<feature type="non-terminal residue" evidence="2">
    <location>
        <position position="1"/>
    </location>
</feature>
<dbReference type="PROSITE" id="PS50202">
    <property type="entry name" value="MSP"/>
    <property type="match status" value="1"/>
</dbReference>
<dbReference type="EMBL" id="BTSY01000003">
    <property type="protein sequence ID" value="GMT18933.1"/>
    <property type="molecule type" value="Genomic_DNA"/>
</dbReference>
<dbReference type="Proteomes" id="UP001432322">
    <property type="component" value="Unassembled WGS sequence"/>
</dbReference>
<dbReference type="Pfam" id="PF00635">
    <property type="entry name" value="Motile_Sperm"/>
    <property type="match status" value="1"/>
</dbReference>
<name>A0AAV5VHW9_9BILA</name>
<sequence>TSLNIKPYEWTFPKQGGLAHFSLTSLLPYALQYPHILQINPSNPGLYKVKPENGFVTPNGTVQVEVTRSVGPAGKNDELVVQWAEVEANVTDARTISNSPVLAEVGLLLKTA</sequence>
<protein>
    <recommendedName>
        <fullName evidence="1">MSP domain-containing protein</fullName>
    </recommendedName>
</protein>